<reference evidence="3" key="1">
    <citation type="submission" date="2022-08" db="EMBL/GenBank/DDBJ databases">
        <title>Novel sulphate-reducing endosymbionts in the free-living metamonad Anaeramoeba.</title>
        <authorList>
            <person name="Jerlstrom-Hultqvist J."/>
            <person name="Cepicka I."/>
            <person name="Gallot-Lavallee L."/>
            <person name="Salas-Leiva D."/>
            <person name="Curtis B.A."/>
            <person name="Zahonova K."/>
            <person name="Pipaliya S."/>
            <person name="Dacks J."/>
            <person name="Roger A.J."/>
        </authorList>
    </citation>
    <scope>NUCLEOTIDE SEQUENCE</scope>
    <source>
        <strain evidence="3">Busselton2</strain>
    </source>
</reference>
<gene>
    <name evidence="3" type="ORF">M0812_24394</name>
</gene>
<organism evidence="3 4">
    <name type="scientific">Anaeramoeba flamelloides</name>
    <dbReference type="NCBI Taxonomy" id="1746091"/>
    <lineage>
        <taxon>Eukaryota</taxon>
        <taxon>Metamonada</taxon>
        <taxon>Anaeramoebidae</taxon>
        <taxon>Anaeramoeba</taxon>
    </lineage>
</organism>
<evidence type="ECO:0000256" key="1">
    <source>
        <dbReference type="SAM" id="MobiDB-lite"/>
    </source>
</evidence>
<feature type="compositionally biased region" description="Basic and acidic residues" evidence="1">
    <location>
        <begin position="373"/>
        <end position="422"/>
    </location>
</feature>
<dbReference type="InterPro" id="IPR044926">
    <property type="entry name" value="RGS_subdomain_2"/>
</dbReference>
<dbReference type="PANTHER" id="PTHR46361">
    <property type="entry name" value="ELECTRON CARRIER/ PROTEIN DISULFIDE OXIDOREDUCTASE"/>
    <property type="match status" value="1"/>
</dbReference>
<feature type="region of interest" description="Disordered" evidence="1">
    <location>
        <begin position="492"/>
        <end position="513"/>
    </location>
</feature>
<dbReference type="PRINTS" id="PR01301">
    <property type="entry name" value="RGSPROTEIN"/>
</dbReference>
<proteinExistence type="predicted"/>
<dbReference type="Pfam" id="PF04784">
    <property type="entry name" value="DUF547"/>
    <property type="match status" value="1"/>
</dbReference>
<feature type="region of interest" description="Disordered" evidence="1">
    <location>
        <begin position="366"/>
        <end position="458"/>
    </location>
</feature>
<feature type="domain" description="RGS" evidence="2">
    <location>
        <begin position="520"/>
        <end position="639"/>
    </location>
</feature>
<feature type="compositionally biased region" description="Basic and acidic residues" evidence="1">
    <location>
        <begin position="492"/>
        <end position="504"/>
    </location>
</feature>
<name>A0AAV7YM49_9EUKA</name>
<dbReference type="InterPro" id="IPR016137">
    <property type="entry name" value="RGS"/>
</dbReference>
<dbReference type="InterPro" id="IPR036305">
    <property type="entry name" value="RGS_sf"/>
</dbReference>
<dbReference type="InterPro" id="IPR006869">
    <property type="entry name" value="DUF547"/>
</dbReference>
<dbReference type="SMART" id="SM00315">
    <property type="entry name" value="RGS"/>
    <property type="match status" value="1"/>
</dbReference>
<evidence type="ECO:0000313" key="3">
    <source>
        <dbReference type="EMBL" id="KAJ3429055.1"/>
    </source>
</evidence>
<sequence>MYFQQILGQPQPISQHSVPKTTRGSTTVMFLSQRLHKAQEQFNTIKAEKFVLYTQNNKKKTSDLTKVLRTKMKEEKKGLITIIKLSKNLIPLLRKNKSNQAKEREESESINTLNEREITFTEQQIQSLPKKCQTTINKLLEKIEKHKKKIKAIDKEDEDENENENETLKNQTIEEQTNLKNLIFQNNQLRDFKQEKTEQVLDLQSRLKKLSIKRKGKTTKSVASKLKSTHYKQIKLEINKLKFNISKMEKEMELQSNSSLQQMVIQTKMRLQIKTKENTNLEKELKNLQLKKKDGVFMGNSTSDTDYDLESNLTKQRKSILTSEMEMYSDFSFESTDGETLTTPTTNYYNKHKIQRGNSLKFEDSSLLEQSQDESHDQEKEEKSVGEEYDKGANKELQNEKGNKNDNENQDTEQKNENKKIENNNLNIDHLNKNKIYNPTSDNNNNNEDDDCDNKVKDIENNDKKDINKEYESEKGIKIKIETETETKTEIKVENKKNNSKEDEVNQENEPLENNYDLSSTEILFTIPTAVEYFKEYLFQEMCQENILFFLEVKEYKNSFVNEKKMISMANKIYKKYIKNGALFEVNIDYSCRDDITKKMNGKNIDKHIFDHAQSIVFIHMDHNQFGQFKSSKLYQELLKKVNSNDESQFGCDIKKATFIKSHKNIKVLNKEFLFTGKSRNACLVIEELMESMNMILNSWYSITSHQIEFDMISKSLSFNRFHVATTELQKVKLKNLNQQELLSFFINAYNLIMLHAGIVNGIPQDKNELRKFFNESKYNIGRMDFSLNDIFYGILRQNRGIKNRTYFPKNDPRSKIILKRIDPRMHFCLFSYDSQTIIIQTFFHKILDHLLEKITRFQISRNVIVKKKKIYLPKKIKSYLKDFGETMEKNVLWILSFLPNPKKQLNDHKTEQISIKFHKERFILPIFLLDTESLLIKKYSDYNLNF</sequence>
<dbReference type="PROSITE" id="PS50132">
    <property type="entry name" value="RGS"/>
    <property type="match status" value="1"/>
</dbReference>
<evidence type="ECO:0000259" key="2">
    <source>
        <dbReference type="PROSITE" id="PS50132"/>
    </source>
</evidence>
<feature type="region of interest" description="Disordered" evidence="1">
    <location>
        <begin position="153"/>
        <end position="172"/>
    </location>
</feature>
<dbReference type="PANTHER" id="PTHR46361:SF3">
    <property type="entry name" value="ELECTRON CARRIER_ PROTEIN DISULFIDE OXIDOREDUCTASE"/>
    <property type="match status" value="1"/>
</dbReference>
<dbReference type="EMBL" id="JANTQA010000057">
    <property type="protein sequence ID" value="KAJ3429055.1"/>
    <property type="molecule type" value="Genomic_DNA"/>
</dbReference>
<feature type="compositionally biased region" description="Acidic residues" evidence="1">
    <location>
        <begin position="155"/>
        <end position="165"/>
    </location>
</feature>
<dbReference type="AlphaFoldDB" id="A0AAV7YM49"/>
<dbReference type="Proteomes" id="UP001146793">
    <property type="component" value="Unassembled WGS sequence"/>
</dbReference>
<comment type="caution">
    <text evidence="3">The sequence shown here is derived from an EMBL/GenBank/DDBJ whole genome shotgun (WGS) entry which is preliminary data.</text>
</comment>
<protein>
    <submittedName>
        <fullName evidence="3">Electron carrier/ protein disulfide oxidoreductase</fullName>
    </submittedName>
</protein>
<dbReference type="SUPFAM" id="SSF48097">
    <property type="entry name" value="Regulator of G-protein signaling, RGS"/>
    <property type="match status" value="1"/>
</dbReference>
<accession>A0AAV7YM49</accession>
<dbReference type="Pfam" id="PF00615">
    <property type="entry name" value="RGS"/>
    <property type="match status" value="1"/>
</dbReference>
<evidence type="ECO:0000313" key="4">
    <source>
        <dbReference type="Proteomes" id="UP001146793"/>
    </source>
</evidence>
<dbReference type="Gene3D" id="1.10.167.10">
    <property type="entry name" value="Regulator of G-protein Signalling 4, domain 2"/>
    <property type="match status" value="1"/>
</dbReference>
<dbReference type="CDD" id="cd07440">
    <property type="entry name" value="RGS"/>
    <property type="match status" value="1"/>
</dbReference>